<reference evidence="1 2" key="1">
    <citation type="journal article" date="2024" name="G3 (Bethesda)">
        <title>Genome assembly of Hibiscus sabdariffa L. provides insights into metabolisms of medicinal natural products.</title>
        <authorList>
            <person name="Kim T."/>
        </authorList>
    </citation>
    <scope>NUCLEOTIDE SEQUENCE [LARGE SCALE GENOMIC DNA]</scope>
    <source>
        <strain evidence="1">TK-2024</strain>
        <tissue evidence="1">Old leaves</tissue>
    </source>
</reference>
<evidence type="ECO:0000313" key="1">
    <source>
        <dbReference type="EMBL" id="KAK9031239.1"/>
    </source>
</evidence>
<comment type="caution">
    <text evidence="1">The sequence shown here is derived from an EMBL/GenBank/DDBJ whole genome shotgun (WGS) entry which is preliminary data.</text>
</comment>
<accession>A0ABR2T212</accession>
<organism evidence="1 2">
    <name type="scientific">Hibiscus sabdariffa</name>
    <name type="common">roselle</name>
    <dbReference type="NCBI Taxonomy" id="183260"/>
    <lineage>
        <taxon>Eukaryota</taxon>
        <taxon>Viridiplantae</taxon>
        <taxon>Streptophyta</taxon>
        <taxon>Embryophyta</taxon>
        <taxon>Tracheophyta</taxon>
        <taxon>Spermatophyta</taxon>
        <taxon>Magnoliopsida</taxon>
        <taxon>eudicotyledons</taxon>
        <taxon>Gunneridae</taxon>
        <taxon>Pentapetalae</taxon>
        <taxon>rosids</taxon>
        <taxon>malvids</taxon>
        <taxon>Malvales</taxon>
        <taxon>Malvaceae</taxon>
        <taxon>Malvoideae</taxon>
        <taxon>Hibiscus</taxon>
    </lineage>
</organism>
<gene>
    <name evidence="1" type="ORF">V6N11_032625</name>
</gene>
<dbReference type="EMBL" id="JBBPBN010000010">
    <property type="protein sequence ID" value="KAK9031239.1"/>
    <property type="molecule type" value="Genomic_DNA"/>
</dbReference>
<evidence type="ECO:0000313" key="2">
    <source>
        <dbReference type="Proteomes" id="UP001396334"/>
    </source>
</evidence>
<protein>
    <submittedName>
        <fullName evidence="1">Uncharacterized protein</fullName>
    </submittedName>
</protein>
<sequence length="79" mass="9110">MDKRDKLSISETRIKKAGKKVKKMKVWTIQEKEEMAMQINLGETRYQTILQIREVVHPLFLAAESLNAQLDHLISACLA</sequence>
<proteinExistence type="predicted"/>
<keyword evidence="2" id="KW-1185">Reference proteome</keyword>
<name>A0ABR2T212_9ROSI</name>
<dbReference type="Proteomes" id="UP001396334">
    <property type="component" value="Unassembled WGS sequence"/>
</dbReference>